<feature type="domain" description="Cupin type-2" evidence="1">
    <location>
        <begin position="40"/>
        <end position="105"/>
    </location>
</feature>
<name>A0A0H3D7A5_AMYMU</name>
<dbReference type="KEGG" id="amd:AMED_3605"/>
<dbReference type="InterPro" id="IPR014710">
    <property type="entry name" value="RmlC-like_jellyroll"/>
</dbReference>
<dbReference type="SUPFAM" id="SSF51182">
    <property type="entry name" value="RmlC-like cupins"/>
    <property type="match status" value="1"/>
</dbReference>
<dbReference type="GeneID" id="92871355"/>
<dbReference type="PANTHER" id="PTHR36440:SF1">
    <property type="entry name" value="PUTATIVE (AFU_ORTHOLOGUE AFUA_8G07350)-RELATED"/>
    <property type="match status" value="1"/>
</dbReference>
<dbReference type="eggNOG" id="COG1917">
    <property type="taxonomic scope" value="Bacteria"/>
</dbReference>
<evidence type="ECO:0000313" key="2">
    <source>
        <dbReference type="EMBL" id="ADJ45389.1"/>
    </source>
</evidence>
<dbReference type="EMBL" id="CP002000">
    <property type="protein sequence ID" value="ADJ45389.1"/>
    <property type="molecule type" value="Genomic_DNA"/>
</dbReference>
<proteinExistence type="predicted"/>
<protein>
    <submittedName>
        <fullName evidence="2">Cupin 2 domain-containing protein</fullName>
    </submittedName>
</protein>
<reference evidence="2 3" key="1">
    <citation type="journal article" date="2010" name="Cell Res.">
        <title>Complete genome sequence of the rifamycin SV-producing Amycolatopsis mediterranei U32 revealed its genetic characteristics in phylogeny and metabolism.</title>
        <authorList>
            <person name="Zhao W."/>
            <person name="Zhong Y."/>
            <person name="Yuan H."/>
            <person name="Wang J."/>
            <person name="Zheng H."/>
            <person name="Wang Y."/>
            <person name="Cen X."/>
            <person name="Xu F."/>
            <person name="Bai J."/>
            <person name="Han X."/>
            <person name="Lu G."/>
            <person name="Zhu Y."/>
            <person name="Shao Z."/>
            <person name="Yan H."/>
            <person name="Li C."/>
            <person name="Peng N."/>
            <person name="Zhang Z."/>
            <person name="Zhang Y."/>
            <person name="Lin W."/>
            <person name="Fan Y."/>
            <person name="Qin Z."/>
            <person name="Hu Y."/>
            <person name="Zhu B."/>
            <person name="Wang S."/>
            <person name="Ding X."/>
            <person name="Zhao G.P."/>
        </authorList>
    </citation>
    <scope>NUCLEOTIDE SEQUENCE [LARGE SCALE GENOMIC DNA]</scope>
    <source>
        <strain evidence="3">U-32</strain>
    </source>
</reference>
<dbReference type="Gene3D" id="2.60.120.10">
    <property type="entry name" value="Jelly Rolls"/>
    <property type="match status" value="1"/>
</dbReference>
<dbReference type="Proteomes" id="UP000000328">
    <property type="component" value="Chromosome"/>
</dbReference>
<dbReference type="PATRIC" id="fig|749927.5.peg.3724"/>
<accession>A0A0H3D7A5</accession>
<gene>
    <name evidence="2" type="ordered locus">AMED_3605</name>
</gene>
<dbReference type="InterPro" id="IPR053146">
    <property type="entry name" value="QDO-like"/>
</dbReference>
<dbReference type="PANTHER" id="PTHR36440">
    <property type="entry name" value="PUTATIVE (AFU_ORTHOLOGUE AFUA_8G07350)-RELATED"/>
    <property type="match status" value="1"/>
</dbReference>
<evidence type="ECO:0000259" key="1">
    <source>
        <dbReference type="Pfam" id="PF07883"/>
    </source>
</evidence>
<evidence type="ECO:0000313" key="3">
    <source>
        <dbReference type="Proteomes" id="UP000000328"/>
    </source>
</evidence>
<sequence>MSMAYLAQPGQQQKLEWLDGGTLSILLDGAATDGQLMVGRFDVAKGEAPPFHLHTREDEVFMLIKGTALVWVGEEEMELAEGGIVFLPKNIPHAYRITSTTADLLMINTPAGIEGMFRHAGRDRAEPRPDGFEISPARMAEAAEKFGNVIVGPPR</sequence>
<dbReference type="RefSeq" id="WP_013225461.1">
    <property type="nucleotide sequence ID" value="NC_014318.1"/>
</dbReference>
<organism evidence="2 3">
    <name type="scientific">Amycolatopsis mediterranei (strain U-32)</name>
    <dbReference type="NCBI Taxonomy" id="749927"/>
    <lineage>
        <taxon>Bacteria</taxon>
        <taxon>Bacillati</taxon>
        <taxon>Actinomycetota</taxon>
        <taxon>Actinomycetes</taxon>
        <taxon>Pseudonocardiales</taxon>
        <taxon>Pseudonocardiaceae</taxon>
        <taxon>Amycolatopsis</taxon>
    </lineage>
</organism>
<dbReference type="InterPro" id="IPR011051">
    <property type="entry name" value="RmlC_Cupin_sf"/>
</dbReference>
<dbReference type="AlphaFoldDB" id="A0A0H3D7A5"/>
<dbReference type="HOGENOM" id="CLU_103066_3_2_11"/>
<dbReference type="OrthoDB" id="9791637at2"/>
<dbReference type="Pfam" id="PF07883">
    <property type="entry name" value="Cupin_2"/>
    <property type="match status" value="1"/>
</dbReference>
<dbReference type="InterPro" id="IPR013096">
    <property type="entry name" value="Cupin_2"/>
</dbReference>